<keyword evidence="6" id="KW-0813">Transport</keyword>
<dbReference type="OrthoDB" id="333024at2759"/>
<feature type="domain" description="FAD/NAD(P)-binding" evidence="18">
    <location>
        <begin position="25"/>
        <end position="189"/>
    </location>
</feature>
<evidence type="ECO:0000256" key="17">
    <source>
        <dbReference type="PIRSR" id="PIRSR000362-2"/>
    </source>
</evidence>
<dbReference type="AlphaFoldDB" id="A0A7J7C6H5"/>
<dbReference type="Gene3D" id="3.40.50.720">
    <property type="entry name" value="NAD(P)-binding Rossmann-like Domain"/>
    <property type="match status" value="1"/>
</dbReference>
<dbReference type="FunCoup" id="A0A7J7C6H5">
    <property type="interactions" value="3656"/>
</dbReference>
<accession>A0A7J7C6H5</accession>
<proteinExistence type="inferred from homology"/>
<dbReference type="InterPro" id="IPR036188">
    <property type="entry name" value="FAD/NAD-bd_sf"/>
</dbReference>
<dbReference type="InterPro" id="IPR055275">
    <property type="entry name" value="Ferredox_Rdtase"/>
</dbReference>
<feature type="binding site" evidence="17">
    <location>
        <position position="227"/>
    </location>
    <ligand>
        <name>NADP(+)</name>
        <dbReference type="ChEBI" id="CHEBI:58349"/>
    </ligand>
</feature>
<dbReference type="PRINTS" id="PR00419">
    <property type="entry name" value="ADXRDTASE"/>
</dbReference>
<evidence type="ECO:0000256" key="4">
    <source>
        <dbReference type="ARBA" id="ARBA00013219"/>
    </source>
</evidence>
<evidence type="ECO:0000256" key="13">
    <source>
        <dbReference type="ARBA" id="ARBA00023128"/>
    </source>
</evidence>
<feature type="binding site" evidence="16">
    <location>
        <position position="63"/>
    </location>
    <ligand>
        <name>FAD</name>
        <dbReference type="ChEBI" id="CHEBI:57692"/>
    </ligand>
</feature>
<dbReference type="InterPro" id="IPR023753">
    <property type="entry name" value="FAD/NAD-binding_dom"/>
</dbReference>
<dbReference type="Pfam" id="PF07992">
    <property type="entry name" value="Pyr_redox_2"/>
    <property type="match status" value="1"/>
</dbReference>
<feature type="binding site" evidence="16">
    <location>
        <position position="392"/>
    </location>
    <ligand>
        <name>FAD</name>
        <dbReference type="ChEBI" id="CHEBI:57692"/>
    </ligand>
</feature>
<feature type="binding site" evidence="17">
    <location>
        <begin position="215"/>
        <end position="216"/>
    </location>
    <ligand>
        <name>NADP(+)</name>
        <dbReference type="ChEBI" id="CHEBI:58349"/>
    </ligand>
</feature>
<keyword evidence="12 15" id="KW-0560">Oxidoreductase</keyword>
<keyword evidence="7 15" id="KW-0285">Flavoprotein</keyword>
<feature type="binding site" evidence="17">
    <location>
        <begin position="171"/>
        <end position="174"/>
    </location>
    <ligand>
        <name>NADP(+)</name>
        <dbReference type="ChEBI" id="CHEBI:58349"/>
    </ligand>
</feature>
<dbReference type="PIRSF" id="PIRSF000362">
    <property type="entry name" value="FNR"/>
    <property type="match status" value="1"/>
</dbReference>
<evidence type="ECO:0000256" key="16">
    <source>
        <dbReference type="PIRSR" id="PIRSR000362-1"/>
    </source>
</evidence>
<gene>
    <name evidence="19" type="ORF">HS088_TW20G00085</name>
</gene>
<comment type="similarity">
    <text evidence="3 15">Belongs to the ferredoxin--NADP reductase type 1 family.</text>
</comment>
<evidence type="ECO:0000256" key="6">
    <source>
        <dbReference type="ARBA" id="ARBA00022448"/>
    </source>
</evidence>
<evidence type="ECO:0000256" key="12">
    <source>
        <dbReference type="ARBA" id="ARBA00023002"/>
    </source>
</evidence>
<dbReference type="GO" id="GO:0016491">
    <property type="term" value="F:oxidoreductase activity"/>
    <property type="evidence" value="ECO:0007669"/>
    <property type="project" value="UniProtKB-KW"/>
</dbReference>
<evidence type="ECO:0000256" key="2">
    <source>
        <dbReference type="ARBA" id="ARBA00004173"/>
    </source>
</evidence>
<evidence type="ECO:0000256" key="7">
    <source>
        <dbReference type="ARBA" id="ARBA00022630"/>
    </source>
</evidence>
<comment type="subcellular location">
    <subcellularLocation>
        <location evidence="2 15">Mitochondrion</location>
    </subcellularLocation>
</comment>
<dbReference type="EMBL" id="JAAARO010000020">
    <property type="protein sequence ID" value="KAF5729721.1"/>
    <property type="molecule type" value="Genomic_DNA"/>
</dbReference>
<dbReference type="GO" id="GO:0005739">
    <property type="term" value="C:mitochondrion"/>
    <property type="evidence" value="ECO:0007669"/>
    <property type="project" value="UniProtKB-SubCell"/>
</dbReference>
<evidence type="ECO:0000256" key="14">
    <source>
        <dbReference type="ARBA" id="ARBA00048933"/>
    </source>
</evidence>
<evidence type="ECO:0000313" key="19">
    <source>
        <dbReference type="EMBL" id="KAF5729721.1"/>
    </source>
</evidence>
<dbReference type="EC" id="1.18.1.6" evidence="4 15"/>
<evidence type="ECO:0000313" key="20">
    <source>
        <dbReference type="Proteomes" id="UP000593562"/>
    </source>
</evidence>
<keyword evidence="13 15" id="KW-0496">Mitochondrion</keyword>
<comment type="catalytic activity">
    <reaction evidence="14 15">
        <text>2 reduced [adrenodoxin] + NADP(+) + H(+) = 2 oxidized [adrenodoxin] + NADPH</text>
        <dbReference type="Rhea" id="RHEA:42312"/>
        <dbReference type="Rhea" id="RHEA-COMP:9998"/>
        <dbReference type="Rhea" id="RHEA-COMP:9999"/>
        <dbReference type="ChEBI" id="CHEBI:15378"/>
        <dbReference type="ChEBI" id="CHEBI:33737"/>
        <dbReference type="ChEBI" id="CHEBI:33738"/>
        <dbReference type="ChEBI" id="CHEBI:57783"/>
        <dbReference type="ChEBI" id="CHEBI:58349"/>
        <dbReference type="EC" id="1.18.1.6"/>
    </reaction>
</comment>
<keyword evidence="8 15" id="KW-0274">FAD</keyword>
<keyword evidence="11" id="KW-0249">Electron transport</keyword>
<evidence type="ECO:0000256" key="5">
    <source>
        <dbReference type="ARBA" id="ARBA00016287"/>
    </source>
</evidence>
<evidence type="ECO:0000256" key="9">
    <source>
        <dbReference type="ARBA" id="ARBA00022857"/>
    </source>
</evidence>
<dbReference type="PANTHER" id="PTHR48467">
    <property type="entry name" value="GLUTAMATE SYNTHASE 1 [NADH], CHLOROPLASTIC-LIKE"/>
    <property type="match status" value="1"/>
</dbReference>
<keyword evidence="20" id="KW-1185">Reference proteome</keyword>
<feature type="binding site" evidence="16">
    <location>
        <begin position="399"/>
        <end position="401"/>
    </location>
    <ligand>
        <name>FAD</name>
        <dbReference type="ChEBI" id="CHEBI:57692"/>
    </ligand>
</feature>
<dbReference type="InterPro" id="IPR021163">
    <property type="entry name" value="Ferredox_Rdtase_adrenod"/>
</dbReference>
<protein>
    <recommendedName>
        <fullName evidence="5 15">NADPH:adrenodoxin oxidoreductase, mitochondrial</fullName>
        <ecNumber evidence="4 15">1.18.1.6</ecNumber>
    </recommendedName>
</protein>
<organism evidence="19 20">
    <name type="scientific">Tripterygium wilfordii</name>
    <name type="common">Thunder God vine</name>
    <dbReference type="NCBI Taxonomy" id="458696"/>
    <lineage>
        <taxon>Eukaryota</taxon>
        <taxon>Viridiplantae</taxon>
        <taxon>Streptophyta</taxon>
        <taxon>Embryophyta</taxon>
        <taxon>Tracheophyta</taxon>
        <taxon>Spermatophyta</taxon>
        <taxon>Magnoliopsida</taxon>
        <taxon>eudicotyledons</taxon>
        <taxon>Gunneridae</taxon>
        <taxon>Pentapetalae</taxon>
        <taxon>rosids</taxon>
        <taxon>fabids</taxon>
        <taxon>Celastrales</taxon>
        <taxon>Celastraceae</taxon>
        <taxon>Tripterygium</taxon>
    </lineage>
</organism>
<dbReference type="Gene3D" id="3.50.50.60">
    <property type="entry name" value="FAD/NAD(P)-binding domain"/>
    <property type="match status" value="1"/>
</dbReference>
<evidence type="ECO:0000256" key="11">
    <source>
        <dbReference type="ARBA" id="ARBA00022982"/>
    </source>
</evidence>
<dbReference type="SUPFAM" id="SSF51971">
    <property type="entry name" value="Nucleotide-binding domain"/>
    <property type="match status" value="2"/>
</dbReference>
<feature type="binding site" evidence="16">
    <location>
        <position position="34"/>
    </location>
    <ligand>
        <name>FAD</name>
        <dbReference type="ChEBI" id="CHEBI:57692"/>
    </ligand>
</feature>
<dbReference type="InParanoid" id="A0A7J7C6H5"/>
<keyword evidence="9 15" id="KW-0521">NADP</keyword>
<evidence type="ECO:0000256" key="15">
    <source>
        <dbReference type="PIRNR" id="PIRNR000362"/>
    </source>
</evidence>
<evidence type="ECO:0000256" key="3">
    <source>
        <dbReference type="ARBA" id="ARBA00008312"/>
    </source>
</evidence>
<feature type="binding site" evidence="16">
    <location>
        <position position="99"/>
    </location>
    <ligand>
        <name>FAD</name>
        <dbReference type="ChEBI" id="CHEBI:57692"/>
    </ligand>
</feature>
<sequence length="487" mass="53881">MAIYRAVGRNWLTRGLLTISNNPLRVCIVDSGPAGFYTAEKMLKAHQEAEVDIIDWLPTPFGLVRSGVAPDHPETKIVINQFSRVAKHERCSFFGNVTLGSSVSLGELRELYNVVVLAYGAESDRFLGIPGEDLKGIYSAREFVWWYNGHPDFKNLNPDLKSTESAVIVGQGNVALDVARILLRPTAELATTDISKHALSGLEESSIRKVYLVGRRGPVQAAFTTRELREVLGIKNLNIGIQEADLYRAPADEEELKKNRIQKRVYELLSRAATSGSSELNPCQRELHFVFFSKPDRFLESDDSSGHVAGVHLEKTVLKGVSPGKQIAVDTGQFEDRPCGMVLKSIGYKSVPVDGLPFDHQKGVVPNIRGRVLGNTSGDPALCENGLYVCGWLKRGPTGIIATNLYCAEETVASISEDLEQGVLWSSSSSLKPGREGLHQLLSNRNVRFVTFNEWEKIDNEEKRRGSSSSEPREKLICWEELLKSAT</sequence>
<dbReference type="FunFam" id="3.50.50.60:FF:000036">
    <property type="entry name" value="NADPH:adrenodoxin oxidoreductase, mitochondrial"/>
    <property type="match status" value="1"/>
</dbReference>
<dbReference type="PANTHER" id="PTHR48467:SF1">
    <property type="entry name" value="GLUTAMATE SYNTHASE 1 [NADH], CHLOROPLASTIC-LIKE"/>
    <property type="match status" value="1"/>
</dbReference>
<comment type="cofactor">
    <cofactor evidence="1 15 16">
        <name>FAD</name>
        <dbReference type="ChEBI" id="CHEBI:57692"/>
    </cofactor>
</comment>
<dbReference type="Proteomes" id="UP000593562">
    <property type="component" value="Unassembled WGS sequence"/>
</dbReference>
<evidence type="ECO:0000259" key="18">
    <source>
        <dbReference type="Pfam" id="PF07992"/>
    </source>
</evidence>
<keyword evidence="10" id="KW-0809">Transit peptide</keyword>
<feature type="binding site" evidence="17">
    <location>
        <position position="399"/>
    </location>
    <ligand>
        <name>NADP(+)</name>
        <dbReference type="ChEBI" id="CHEBI:58349"/>
    </ligand>
</feature>
<comment type="caution">
    <text evidence="19">The sequence shown here is derived from an EMBL/GenBank/DDBJ whole genome shotgun (WGS) entry which is preliminary data.</text>
</comment>
<evidence type="ECO:0000256" key="8">
    <source>
        <dbReference type="ARBA" id="ARBA00022827"/>
    </source>
</evidence>
<evidence type="ECO:0000256" key="10">
    <source>
        <dbReference type="ARBA" id="ARBA00022946"/>
    </source>
</evidence>
<reference evidence="19 20" key="1">
    <citation type="journal article" date="2020" name="Nat. Commun.">
        <title>Genome of Tripterygium wilfordii and identification of cytochrome P450 involved in triptolide biosynthesis.</title>
        <authorList>
            <person name="Tu L."/>
            <person name="Su P."/>
            <person name="Zhang Z."/>
            <person name="Gao L."/>
            <person name="Wang J."/>
            <person name="Hu T."/>
            <person name="Zhou J."/>
            <person name="Zhang Y."/>
            <person name="Zhao Y."/>
            <person name="Liu Y."/>
            <person name="Song Y."/>
            <person name="Tong Y."/>
            <person name="Lu Y."/>
            <person name="Yang J."/>
            <person name="Xu C."/>
            <person name="Jia M."/>
            <person name="Peters R.J."/>
            <person name="Huang L."/>
            <person name="Gao W."/>
        </authorList>
    </citation>
    <scope>NUCLEOTIDE SEQUENCE [LARGE SCALE GENOMIC DNA]</scope>
    <source>
        <strain evidence="20">cv. XIE 37</strain>
        <tissue evidence="19">Leaf</tissue>
    </source>
</reference>
<name>A0A7J7C6H5_TRIWF</name>
<evidence type="ECO:0000256" key="1">
    <source>
        <dbReference type="ARBA" id="ARBA00001974"/>
    </source>
</evidence>